<dbReference type="EMBL" id="OU900105">
    <property type="protein sequence ID" value="CAG9856894.1"/>
    <property type="molecule type" value="Genomic_DNA"/>
</dbReference>
<name>A0A9N9TL61_PHYSR</name>
<gene>
    <name evidence="2" type="ORF">PHYEVI_LOCUS3307</name>
</gene>
<dbReference type="OrthoDB" id="6724361at2759"/>
<reference evidence="2" key="1">
    <citation type="submission" date="2022-01" db="EMBL/GenBank/DDBJ databases">
        <authorList>
            <person name="King R."/>
        </authorList>
    </citation>
    <scope>NUCLEOTIDE SEQUENCE</scope>
</reference>
<keyword evidence="1" id="KW-0732">Signal</keyword>
<protein>
    <recommendedName>
        <fullName evidence="4">Secreted protein</fullName>
    </recommendedName>
</protein>
<feature type="chain" id="PRO_5040290246" description="Secreted protein" evidence="1">
    <location>
        <begin position="21"/>
        <end position="125"/>
    </location>
</feature>
<evidence type="ECO:0000313" key="3">
    <source>
        <dbReference type="Proteomes" id="UP001153712"/>
    </source>
</evidence>
<evidence type="ECO:0000313" key="2">
    <source>
        <dbReference type="EMBL" id="CAG9856894.1"/>
    </source>
</evidence>
<accession>A0A9N9TL61</accession>
<evidence type="ECO:0008006" key="4">
    <source>
        <dbReference type="Google" id="ProtNLM"/>
    </source>
</evidence>
<feature type="signal peptide" evidence="1">
    <location>
        <begin position="1"/>
        <end position="20"/>
    </location>
</feature>
<keyword evidence="3" id="KW-1185">Reference proteome</keyword>
<organism evidence="2 3">
    <name type="scientific">Phyllotreta striolata</name>
    <name type="common">Striped flea beetle</name>
    <name type="synonym">Crioceris striolata</name>
    <dbReference type="NCBI Taxonomy" id="444603"/>
    <lineage>
        <taxon>Eukaryota</taxon>
        <taxon>Metazoa</taxon>
        <taxon>Ecdysozoa</taxon>
        <taxon>Arthropoda</taxon>
        <taxon>Hexapoda</taxon>
        <taxon>Insecta</taxon>
        <taxon>Pterygota</taxon>
        <taxon>Neoptera</taxon>
        <taxon>Endopterygota</taxon>
        <taxon>Coleoptera</taxon>
        <taxon>Polyphaga</taxon>
        <taxon>Cucujiformia</taxon>
        <taxon>Chrysomeloidea</taxon>
        <taxon>Chrysomelidae</taxon>
        <taxon>Galerucinae</taxon>
        <taxon>Alticini</taxon>
        <taxon>Phyllotreta</taxon>
    </lineage>
</organism>
<dbReference type="AlphaFoldDB" id="A0A9N9TL61"/>
<sequence length="125" mass="14513">MNHLGYSLILLTTLVSLISAATIINQHPNCHCHHGYLPKTNQKDMKQYCHGILHDGRRACVNLERPRCKCTLSQGFIVQDLYGYWCVKVKPGYAEEIRWDCENKRDWDEFFASYPDEKPVPNSDL</sequence>
<dbReference type="Proteomes" id="UP001153712">
    <property type="component" value="Chromosome 12"/>
</dbReference>
<proteinExistence type="predicted"/>
<evidence type="ECO:0000256" key="1">
    <source>
        <dbReference type="SAM" id="SignalP"/>
    </source>
</evidence>